<proteinExistence type="predicted"/>
<dbReference type="AlphaFoldDB" id="A0A9D4BZW8"/>
<evidence type="ECO:0000313" key="2">
    <source>
        <dbReference type="EMBL" id="KAH3714645.1"/>
    </source>
</evidence>
<dbReference type="Proteomes" id="UP000828390">
    <property type="component" value="Unassembled WGS sequence"/>
</dbReference>
<comment type="caution">
    <text evidence="2">The sequence shown here is derived from an EMBL/GenBank/DDBJ whole genome shotgun (WGS) entry which is preliminary data.</text>
</comment>
<accession>A0A9D4BZW8</accession>
<sequence length="138" mass="15998">MSDYIDQMYFDVIWEDLMAESEENKDATVKNEEQDVDNNMKDEINKENSTGMVNIENVGRNNDENLKTNVTEISLSDFQTMYGIDFNDFDCHEPSEIDQINTSPVNKPSTLNVKDCFKQLTNDEVKQQICQHSKENND</sequence>
<feature type="region of interest" description="Disordered" evidence="1">
    <location>
        <begin position="23"/>
        <end position="53"/>
    </location>
</feature>
<protein>
    <submittedName>
        <fullName evidence="2">Uncharacterized protein</fullName>
    </submittedName>
</protein>
<gene>
    <name evidence="2" type="ORF">DPMN_057334</name>
</gene>
<feature type="compositionally biased region" description="Basic and acidic residues" evidence="1">
    <location>
        <begin position="23"/>
        <end position="46"/>
    </location>
</feature>
<name>A0A9D4BZW8_DREPO</name>
<evidence type="ECO:0000313" key="3">
    <source>
        <dbReference type="Proteomes" id="UP000828390"/>
    </source>
</evidence>
<keyword evidence="3" id="KW-1185">Reference proteome</keyword>
<evidence type="ECO:0000256" key="1">
    <source>
        <dbReference type="SAM" id="MobiDB-lite"/>
    </source>
</evidence>
<dbReference type="EMBL" id="JAIWYP010000013">
    <property type="protein sequence ID" value="KAH3714645.1"/>
    <property type="molecule type" value="Genomic_DNA"/>
</dbReference>
<reference evidence="2" key="2">
    <citation type="submission" date="2020-11" db="EMBL/GenBank/DDBJ databases">
        <authorList>
            <person name="McCartney M.A."/>
            <person name="Auch B."/>
            <person name="Kono T."/>
            <person name="Mallez S."/>
            <person name="Becker A."/>
            <person name="Gohl D.M."/>
            <person name="Silverstein K.A.T."/>
            <person name="Koren S."/>
            <person name="Bechman K.B."/>
            <person name="Herman A."/>
            <person name="Abrahante J.E."/>
            <person name="Garbe J."/>
        </authorList>
    </citation>
    <scope>NUCLEOTIDE SEQUENCE</scope>
    <source>
        <strain evidence="2">Duluth1</strain>
        <tissue evidence="2">Whole animal</tissue>
    </source>
</reference>
<organism evidence="2 3">
    <name type="scientific">Dreissena polymorpha</name>
    <name type="common">Zebra mussel</name>
    <name type="synonym">Mytilus polymorpha</name>
    <dbReference type="NCBI Taxonomy" id="45954"/>
    <lineage>
        <taxon>Eukaryota</taxon>
        <taxon>Metazoa</taxon>
        <taxon>Spiralia</taxon>
        <taxon>Lophotrochozoa</taxon>
        <taxon>Mollusca</taxon>
        <taxon>Bivalvia</taxon>
        <taxon>Autobranchia</taxon>
        <taxon>Heteroconchia</taxon>
        <taxon>Euheterodonta</taxon>
        <taxon>Imparidentia</taxon>
        <taxon>Neoheterodontei</taxon>
        <taxon>Myida</taxon>
        <taxon>Dreissenoidea</taxon>
        <taxon>Dreissenidae</taxon>
        <taxon>Dreissena</taxon>
    </lineage>
</organism>
<reference evidence="2" key="1">
    <citation type="journal article" date="2019" name="bioRxiv">
        <title>The Genome of the Zebra Mussel, Dreissena polymorpha: A Resource for Invasive Species Research.</title>
        <authorList>
            <person name="McCartney M.A."/>
            <person name="Auch B."/>
            <person name="Kono T."/>
            <person name="Mallez S."/>
            <person name="Zhang Y."/>
            <person name="Obille A."/>
            <person name="Becker A."/>
            <person name="Abrahante J.E."/>
            <person name="Garbe J."/>
            <person name="Badalamenti J.P."/>
            <person name="Herman A."/>
            <person name="Mangelson H."/>
            <person name="Liachko I."/>
            <person name="Sullivan S."/>
            <person name="Sone E.D."/>
            <person name="Koren S."/>
            <person name="Silverstein K.A.T."/>
            <person name="Beckman K.B."/>
            <person name="Gohl D.M."/>
        </authorList>
    </citation>
    <scope>NUCLEOTIDE SEQUENCE</scope>
    <source>
        <strain evidence="2">Duluth1</strain>
        <tissue evidence="2">Whole animal</tissue>
    </source>
</reference>